<evidence type="ECO:0000256" key="2">
    <source>
        <dbReference type="ARBA" id="ARBA00022448"/>
    </source>
</evidence>
<comment type="caution">
    <text evidence="8">The sequence shown here is derived from an EMBL/GenBank/DDBJ whole genome shotgun (WGS) entry which is preliminary data.</text>
</comment>
<dbReference type="SMART" id="SM00382">
    <property type="entry name" value="AAA"/>
    <property type="match status" value="1"/>
</dbReference>
<dbReference type="Gene3D" id="3.40.50.300">
    <property type="entry name" value="P-loop containing nucleotide triphosphate hydrolases"/>
    <property type="match status" value="1"/>
</dbReference>
<name>A0AA35W6V7_GEOBA</name>
<comment type="subcellular location">
    <subcellularLocation>
        <location evidence="1">Cell membrane</location>
        <topology evidence="1">Peripheral membrane protein</topology>
    </subcellularLocation>
</comment>
<sequence length="349" mass="38306">VAVDPLLQVKNLQTYFFTYEGVVKAVDDVTYEVMAGETLGLVGESGCGKSVSALSLMRLIPDPPGKTVGGEVLFDGEDILQIDMDDMRRIRGAKMAMVFQEPMTSLNPVLTLDRQLTETIQLHLGKSRDEARKDAVDLLVRVGISDAERRIRQYPHQFSGGMRQRVMIAMALSCNPQLIIADEPTTALDVTIQAQILELMKSLTLDLGVALIIITHNLGVVARYADRVNVMYAGKIIERGSALEIYTNPRHPYTVGLLDSVPRLDQRLTDQEGQAAKLVPIEGQPPDLVNLPPGCSFRARCRFAVDKCATEAPPLMQVESNDTEEPHVSACWRSEILGVQALSYAMGTG</sequence>
<keyword evidence="4" id="KW-0547">Nucleotide-binding</keyword>
<dbReference type="FunFam" id="3.40.50.300:FF:000016">
    <property type="entry name" value="Oligopeptide ABC transporter ATP-binding component"/>
    <property type="match status" value="1"/>
</dbReference>
<protein>
    <submittedName>
        <fullName evidence="8">Peptide import ATP-binding protein BMEII0863</fullName>
    </submittedName>
</protein>
<dbReference type="InterPro" id="IPR013563">
    <property type="entry name" value="Oligopep_ABC_C"/>
</dbReference>
<evidence type="ECO:0000256" key="6">
    <source>
        <dbReference type="ARBA" id="ARBA00023136"/>
    </source>
</evidence>
<dbReference type="InterPro" id="IPR050388">
    <property type="entry name" value="ABC_Ni/Peptide_Import"/>
</dbReference>
<dbReference type="EMBL" id="CASHTH010000351">
    <property type="protein sequence ID" value="CAI7998561.1"/>
    <property type="molecule type" value="Genomic_DNA"/>
</dbReference>
<dbReference type="GO" id="GO:0016887">
    <property type="term" value="F:ATP hydrolysis activity"/>
    <property type="evidence" value="ECO:0007669"/>
    <property type="project" value="InterPro"/>
</dbReference>
<accession>A0AA35W6V7</accession>
<evidence type="ECO:0000256" key="4">
    <source>
        <dbReference type="ARBA" id="ARBA00022741"/>
    </source>
</evidence>
<dbReference type="Pfam" id="PF08352">
    <property type="entry name" value="oligo_HPY"/>
    <property type="match status" value="1"/>
</dbReference>
<organism evidence="8 9">
    <name type="scientific">Geodia barretti</name>
    <name type="common">Barrett's horny sponge</name>
    <dbReference type="NCBI Taxonomy" id="519541"/>
    <lineage>
        <taxon>Eukaryota</taxon>
        <taxon>Metazoa</taxon>
        <taxon>Porifera</taxon>
        <taxon>Demospongiae</taxon>
        <taxon>Heteroscleromorpha</taxon>
        <taxon>Tetractinellida</taxon>
        <taxon>Astrophorina</taxon>
        <taxon>Geodiidae</taxon>
        <taxon>Geodia</taxon>
    </lineage>
</organism>
<keyword evidence="3" id="KW-1003">Cell membrane</keyword>
<dbReference type="InterPro" id="IPR003439">
    <property type="entry name" value="ABC_transporter-like_ATP-bd"/>
</dbReference>
<evidence type="ECO:0000256" key="3">
    <source>
        <dbReference type="ARBA" id="ARBA00022475"/>
    </source>
</evidence>
<dbReference type="Proteomes" id="UP001174909">
    <property type="component" value="Unassembled WGS sequence"/>
</dbReference>
<gene>
    <name evidence="8" type="ORF">GBAR_LOCUS2476</name>
</gene>
<dbReference type="SUPFAM" id="SSF52540">
    <property type="entry name" value="P-loop containing nucleoside triphosphate hydrolases"/>
    <property type="match status" value="1"/>
</dbReference>
<proteinExistence type="predicted"/>
<feature type="domain" description="ABC transporter" evidence="7">
    <location>
        <begin position="7"/>
        <end position="258"/>
    </location>
</feature>
<dbReference type="GO" id="GO:0015833">
    <property type="term" value="P:peptide transport"/>
    <property type="evidence" value="ECO:0007669"/>
    <property type="project" value="InterPro"/>
</dbReference>
<dbReference type="AlphaFoldDB" id="A0AA35W6V7"/>
<keyword evidence="6" id="KW-0472">Membrane</keyword>
<dbReference type="NCBIfam" id="TIGR01727">
    <property type="entry name" value="oligo_HPY"/>
    <property type="match status" value="1"/>
</dbReference>
<dbReference type="PANTHER" id="PTHR43297:SF2">
    <property type="entry name" value="DIPEPTIDE TRANSPORT ATP-BINDING PROTEIN DPPD"/>
    <property type="match status" value="1"/>
</dbReference>
<dbReference type="InterPro" id="IPR027417">
    <property type="entry name" value="P-loop_NTPase"/>
</dbReference>
<dbReference type="CDD" id="cd03257">
    <property type="entry name" value="ABC_NikE_OppD_transporters"/>
    <property type="match status" value="1"/>
</dbReference>
<evidence type="ECO:0000259" key="7">
    <source>
        <dbReference type="PROSITE" id="PS50893"/>
    </source>
</evidence>
<dbReference type="PANTHER" id="PTHR43297">
    <property type="entry name" value="OLIGOPEPTIDE TRANSPORT ATP-BINDING PROTEIN APPD"/>
    <property type="match status" value="1"/>
</dbReference>
<dbReference type="InterPro" id="IPR003593">
    <property type="entry name" value="AAA+_ATPase"/>
</dbReference>
<dbReference type="Pfam" id="PF00005">
    <property type="entry name" value="ABC_tran"/>
    <property type="match status" value="1"/>
</dbReference>
<dbReference type="InterPro" id="IPR017871">
    <property type="entry name" value="ABC_transporter-like_CS"/>
</dbReference>
<dbReference type="PROSITE" id="PS50893">
    <property type="entry name" value="ABC_TRANSPORTER_2"/>
    <property type="match status" value="1"/>
</dbReference>
<feature type="non-terminal residue" evidence="8">
    <location>
        <position position="1"/>
    </location>
</feature>
<evidence type="ECO:0000313" key="8">
    <source>
        <dbReference type="EMBL" id="CAI7998561.1"/>
    </source>
</evidence>
<evidence type="ECO:0000256" key="1">
    <source>
        <dbReference type="ARBA" id="ARBA00004202"/>
    </source>
</evidence>
<reference evidence="8" key="1">
    <citation type="submission" date="2023-03" db="EMBL/GenBank/DDBJ databases">
        <authorList>
            <person name="Steffen K."/>
            <person name="Cardenas P."/>
        </authorList>
    </citation>
    <scope>NUCLEOTIDE SEQUENCE</scope>
</reference>
<dbReference type="GO" id="GO:0005524">
    <property type="term" value="F:ATP binding"/>
    <property type="evidence" value="ECO:0007669"/>
    <property type="project" value="UniProtKB-KW"/>
</dbReference>
<dbReference type="PROSITE" id="PS00211">
    <property type="entry name" value="ABC_TRANSPORTER_1"/>
    <property type="match status" value="1"/>
</dbReference>
<keyword evidence="5 8" id="KW-0067">ATP-binding</keyword>
<keyword evidence="2" id="KW-0813">Transport</keyword>
<keyword evidence="9" id="KW-1185">Reference proteome</keyword>
<evidence type="ECO:0000313" key="9">
    <source>
        <dbReference type="Proteomes" id="UP001174909"/>
    </source>
</evidence>
<evidence type="ECO:0000256" key="5">
    <source>
        <dbReference type="ARBA" id="ARBA00022840"/>
    </source>
</evidence>
<dbReference type="GO" id="GO:0005886">
    <property type="term" value="C:plasma membrane"/>
    <property type="evidence" value="ECO:0007669"/>
    <property type="project" value="UniProtKB-SubCell"/>
</dbReference>